<dbReference type="SUPFAM" id="SSF49785">
    <property type="entry name" value="Galactose-binding domain-like"/>
    <property type="match status" value="1"/>
</dbReference>
<protein>
    <recommendedName>
        <fullName evidence="7">P/Homo B domain-containing protein</fullName>
    </recommendedName>
</protein>
<dbReference type="Pfam" id="PF18962">
    <property type="entry name" value="Por_Secre_tail"/>
    <property type="match status" value="1"/>
</dbReference>
<dbReference type="Gene3D" id="2.60.120.260">
    <property type="entry name" value="Galactose-binding domain-like"/>
    <property type="match status" value="1"/>
</dbReference>
<evidence type="ECO:0000313" key="6">
    <source>
        <dbReference type="Proteomes" id="UP000029736"/>
    </source>
</evidence>
<feature type="domain" description="Fibronectin type-III" evidence="3">
    <location>
        <begin position="553"/>
        <end position="648"/>
    </location>
</feature>
<dbReference type="PROSITE" id="PS51829">
    <property type="entry name" value="P_HOMO_B"/>
    <property type="match status" value="1"/>
</dbReference>
<evidence type="ECO:0000256" key="1">
    <source>
        <dbReference type="ARBA" id="ARBA00022670"/>
    </source>
</evidence>
<keyword evidence="6" id="KW-1185">Reference proteome</keyword>
<accession>A0A098S848</accession>
<evidence type="ECO:0008006" key="7">
    <source>
        <dbReference type="Google" id="ProtNLM"/>
    </source>
</evidence>
<dbReference type="InterPro" id="IPR043504">
    <property type="entry name" value="Peptidase_S1_PA_chymotrypsin"/>
</dbReference>
<sequence>MHNRLLILLLLAVSLELFGQKAVPVPGASPLSEVPVIALTALDNEALLQEELDSRGPERPPRFAQRREVDIRPTETGLWEDLPNGDMLWRLRIQSPNAHSINLGFTEYYMPAGGRLLLYDPLQTEILGPFTPSDNEGHQQLWTPVLGGDDLVLEVVIPAHERPNLRLRLTSINHDFLNFFGVTTGACHLDVLCGEANGWGIVDLYRDVIQSVAVYGMGGETFCTGALINNTDNDCRPYFLSAFHCDVTPSNAPSVVVYWNYQNSYCRQPGTVASSNPGNGSLNNFNTGATYRAGYQPSDFVLLELDDPIPSSSQAYFAGWSREATPPQDTVICVHHPDGAEKRISFAFNDTYPGIWGNGNQEVPNGNHLIVPDWSVGSTEVGSSGAPLFNKQGRIVGQLHGGGASCSNDEYDAFGWIRSSWEGGGTSTSRLKDWLAPNGENLFFLEGRLLSSCNASIFIQPSVTAICIPGTADFEIEIAEAFTGTVNLEVNGLPAGVDYSLSPATASGGSTVTLTLNAYGPSLTTGMLSFSVTAADEYSSVTESTSIFLVADAPQAVATSYPEPEAAGVSLAPEFSWLPAANATGYDLQISVDSGFSNLVASLSNLGGTTYQGATLDAYSNYHYRVRARNLCGPGDWSEGVRFSTSAIRCETVKATEIPLTISSSSPNTISSALDLDVEGTIGSVSLRNIEIDHTYVGDLSGMLRSPGGTAVQLFDRPGFPLIPFGCPGDDLFLHFSDDADASPFDLEGTCGNEPAISGEFRPGSPLSSLIGEVAAGEWQLILFDNFSQDGGQLKNWEIEICTTYPPAAEVFLESDILEACTNQIQTFEIFVGTGFIQPVELGIAGLPDGVSATFQPEVALPGTFASLTLDSMYSVSENDILIYGSDGNTIHFCELELQIGARPNPPILFNPDNASPVFQGEQSFSWSPSVGADSFRLEISQDTAFQSLTFSKTVAQSYFSLPSELDAGPYFWRVVALNRCGTRYSPVFSFFKEGAVTATRAENPIRDARIFPNPTTGLLHVWLPAGSNTVRGRLYNVQGQLLQETLLPEKSTLRLQAFPAGVYWLQLQMEDRMEVHKVVLQ</sequence>
<gene>
    <name evidence="5" type="ORF">IX84_10810</name>
</gene>
<dbReference type="RefSeq" id="WP_044219687.1">
    <property type="nucleotide sequence ID" value="NZ_JBKAGJ010000007.1"/>
</dbReference>
<dbReference type="NCBIfam" id="TIGR04183">
    <property type="entry name" value="Por_Secre_tail"/>
    <property type="match status" value="1"/>
</dbReference>
<dbReference type="SUPFAM" id="SSF50494">
    <property type="entry name" value="Trypsin-like serine proteases"/>
    <property type="match status" value="1"/>
</dbReference>
<dbReference type="Gene3D" id="2.40.10.10">
    <property type="entry name" value="Trypsin-like serine proteases"/>
    <property type="match status" value="2"/>
</dbReference>
<feature type="domain" description="P/Homo B" evidence="4">
    <location>
        <begin position="645"/>
        <end position="807"/>
    </location>
</feature>
<dbReference type="InterPro" id="IPR008979">
    <property type="entry name" value="Galactose-bd-like_sf"/>
</dbReference>
<dbReference type="Proteomes" id="UP000029736">
    <property type="component" value="Unassembled WGS sequence"/>
</dbReference>
<dbReference type="SUPFAM" id="SSF49265">
    <property type="entry name" value="Fibronectin type III"/>
    <property type="match status" value="1"/>
</dbReference>
<evidence type="ECO:0000259" key="3">
    <source>
        <dbReference type="PROSITE" id="PS50853"/>
    </source>
</evidence>
<dbReference type="InterPro" id="IPR013783">
    <property type="entry name" value="Ig-like_fold"/>
</dbReference>
<name>A0A098S848_9BACT</name>
<dbReference type="Gene3D" id="2.60.40.10">
    <property type="entry name" value="Immunoglobulins"/>
    <property type="match status" value="2"/>
</dbReference>
<keyword evidence="2" id="KW-0378">Hydrolase</keyword>
<dbReference type="InterPro" id="IPR002884">
    <property type="entry name" value="P_dom"/>
</dbReference>
<dbReference type="InterPro" id="IPR003961">
    <property type="entry name" value="FN3_dom"/>
</dbReference>
<dbReference type="CDD" id="cd00063">
    <property type="entry name" value="FN3"/>
    <property type="match status" value="1"/>
</dbReference>
<evidence type="ECO:0000313" key="5">
    <source>
        <dbReference type="EMBL" id="KGE88286.1"/>
    </source>
</evidence>
<dbReference type="OrthoDB" id="9342482at2"/>
<evidence type="ECO:0000256" key="2">
    <source>
        <dbReference type="ARBA" id="ARBA00022801"/>
    </source>
</evidence>
<dbReference type="EMBL" id="JPOS01000020">
    <property type="protein sequence ID" value="KGE88286.1"/>
    <property type="molecule type" value="Genomic_DNA"/>
</dbReference>
<proteinExistence type="predicted"/>
<evidence type="ECO:0000259" key="4">
    <source>
        <dbReference type="PROSITE" id="PS51829"/>
    </source>
</evidence>
<organism evidence="5 6">
    <name type="scientific">Phaeodactylibacter xiamenensis</name>
    <dbReference type="NCBI Taxonomy" id="1524460"/>
    <lineage>
        <taxon>Bacteria</taxon>
        <taxon>Pseudomonadati</taxon>
        <taxon>Bacteroidota</taxon>
        <taxon>Saprospiria</taxon>
        <taxon>Saprospirales</taxon>
        <taxon>Haliscomenobacteraceae</taxon>
        <taxon>Phaeodactylibacter</taxon>
    </lineage>
</organism>
<dbReference type="PANTHER" id="PTHR36234">
    <property type="entry name" value="LYSYL ENDOPEPTIDASE"/>
    <property type="match status" value="1"/>
</dbReference>
<dbReference type="GO" id="GO:0006508">
    <property type="term" value="P:proteolysis"/>
    <property type="evidence" value="ECO:0007669"/>
    <property type="project" value="UniProtKB-KW"/>
</dbReference>
<comment type="caution">
    <text evidence="5">The sequence shown here is derived from an EMBL/GenBank/DDBJ whole genome shotgun (WGS) entry which is preliminary data.</text>
</comment>
<dbReference type="STRING" id="1524460.IX84_10810"/>
<reference evidence="5 6" key="1">
    <citation type="journal article" date="2014" name="Int. J. Syst. Evol. Microbiol.">
        <title>Phaeodactylibacter xiamenensis gen. nov., sp. nov., a member of the family Saprospiraceae isolated from the marine alga Phaeodactylum tricornutum.</title>
        <authorList>
            <person name="Chen Z.Jr."/>
            <person name="Lei X."/>
            <person name="Lai Q."/>
            <person name="Li Y."/>
            <person name="Zhang B."/>
            <person name="Zhang J."/>
            <person name="Zhang H."/>
            <person name="Yang L."/>
            <person name="Zheng W."/>
            <person name="Tian Y."/>
            <person name="Yu Z."/>
            <person name="Xu H.Jr."/>
            <person name="Zheng T."/>
        </authorList>
    </citation>
    <scope>NUCLEOTIDE SEQUENCE [LARGE SCALE GENOMIC DNA]</scope>
    <source>
        <strain evidence="5 6">KD52</strain>
    </source>
</reference>
<dbReference type="PANTHER" id="PTHR36234:SF5">
    <property type="entry name" value="LYSYL ENDOPEPTIDASE"/>
    <property type="match status" value="1"/>
</dbReference>
<dbReference type="InterPro" id="IPR026444">
    <property type="entry name" value="Secre_tail"/>
</dbReference>
<dbReference type="PROSITE" id="PS50853">
    <property type="entry name" value="FN3"/>
    <property type="match status" value="1"/>
</dbReference>
<dbReference type="InterPro" id="IPR036116">
    <property type="entry name" value="FN3_sf"/>
</dbReference>
<dbReference type="GO" id="GO:0004252">
    <property type="term" value="F:serine-type endopeptidase activity"/>
    <property type="evidence" value="ECO:0007669"/>
    <property type="project" value="InterPro"/>
</dbReference>
<dbReference type="AlphaFoldDB" id="A0A098S848"/>
<dbReference type="InterPro" id="IPR009003">
    <property type="entry name" value="Peptidase_S1_PA"/>
</dbReference>
<keyword evidence="1" id="KW-0645">Protease</keyword>
<dbReference type="Pfam" id="PF13365">
    <property type="entry name" value="Trypsin_2"/>
    <property type="match status" value="1"/>
</dbReference>